<dbReference type="Proteomes" id="UP000319342">
    <property type="component" value="Chromosome"/>
</dbReference>
<dbReference type="Pfam" id="PF00990">
    <property type="entry name" value="GGDEF"/>
    <property type="match status" value="1"/>
</dbReference>
<protein>
    <submittedName>
        <fullName evidence="3">Response regulator PleD</fullName>
    </submittedName>
</protein>
<keyword evidence="4" id="KW-1185">Reference proteome</keyword>
<evidence type="ECO:0000313" key="4">
    <source>
        <dbReference type="Proteomes" id="UP000319342"/>
    </source>
</evidence>
<accession>A0A518CWY4</accession>
<evidence type="ECO:0000256" key="1">
    <source>
        <dbReference type="SAM" id="Coils"/>
    </source>
</evidence>
<dbReference type="InterPro" id="IPR029787">
    <property type="entry name" value="Nucleotide_cyclase"/>
</dbReference>
<dbReference type="SUPFAM" id="SSF55073">
    <property type="entry name" value="Nucleotide cyclase"/>
    <property type="match status" value="1"/>
</dbReference>
<feature type="domain" description="GGDEF" evidence="2">
    <location>
        <begin position="38"/>
        <end position="172"/>
    </location>
</feature>
<dbReference type="AlphaFoldDB" id="A0A518CWY4"/>
<evidence type="ECO:0000259" key="2">
    <source>
        <dbReference type="PROSITE" id="PS50887"/>
    </source>
</evidence>
<name>A0A518CWY4_9BACT</name>
<reference evidence="3 4" key="1">
    <citation type="submission" date="2019-02" db="EMBL/GenBank/DDBJ databases">
        <title>Deep-cultivation of Planctomycetes and their phenomic and genomic characterization uncovers novel biology.</title>
        <authorList>
            <person name="Wiegand S."/>
            <person name="Jogler M."/>
            <person name="Boedeker C."/>
            <person name="Pinto D."/>
            <person name="Vollmers J."/>
            <person name="Rivas-Marin E."/>
            <person name="Kohn T."/>
            <person name="Peeters S.H."/>
            <person name="Heuer A."/>
            <person name="Rast P."/>
            <person name="Oberbeckmann S."/>
            <person name="Bunk B."/>
            <person name="Jeske O."/>
            <person name="Meyerdierks A."/>
            <person name="Storesund J.E."/>
            <person name="Kallscheuer N."/>
            <person name="Luecker S."/>
            <person name="Lage O.M."/>
            <person name="Pohl T."/>
            <person name="Merkel B.J."/>
            <person name="Hornburger P."/>
            <person name="Mueller R.-W."/>
            <person name="Bruemmer F."/>
            <person name="Labrenz M."/>
            <person name="Spormann A.M."/>
            <person name="Op den Camp H."/>
            <person name="Overmann J."/>
            <person name="Amann R."/>
            <person name="Jetten M.S.M."/>
            <person name="Mascher T."/>
            <person name="Medema M.H."/>
            <person name="Devos D.P."/>
            <person name="Kaster A.-K."/>
            <person name="Ovreas L."/>
            <person name="Rohde M."/>
            <person name="Galperin M.Y."/>
            <person name="Jogler C."/>
        </authorList>
    </citation>
    <scope>NUCLEOTIDE SEQUENCE [LARGE SCALE GENOMIC DNA]</scope>
    <source>
        <strain evidence="3 4">Pla163</strain>
    </source>
</reference>
<feature type="coiled-coil region" evidence="1">
    <location>
        <begin position="245"/>
        <end position="272"/>
    </location>
</feature>
<dbReference type="SMART" id="SM00267">
    <property type="entry name" value="GGDEF"/>
    <property type="match status" value="1"/>
</dbReference>
<organism evidence="3 4">
    <name type="scientific">Rohdeia mirabilis</name>
    <dbReference type="NCBI Taxonomy" id="2528008"/>
    <lineage>
        <taxon>Bacteria</taxon>
        <taxon>Pseudomonadati</taxon>
        <taxon>Planctomycetota</taxon>
        <taxon>Planctomycetia</taxon>
        <taxon>Planctomycetia incertae sedis</taxon>
        <taxon>Rohdeia</taxon>
    </lineage>
</organism>
<sequence>MSELDQIPIKTPPGSLFNAAELERLLEAEVDRARRYDYSLCCVLIAVDRLEALTDLHGSSAHDEIYGAVERFLRRDLRTSDFIGTLMGDRLLAVIPSTSRDGVVDVVRRLLVGVRKLEFTSGDRQLRVTLSVGLTWAPGSELNGFKRLLGAAQGALGAALGSGGDRYVEGAFAKFEEAPAAAPTPAPEAAPAPAAVAPAPVDATAGLDPEDLLAAVRHVLGEHAQAVARMEDAQSRPSGENSDQVKLLERRVQKLAGELERYQQVVASLIEEGGSRDDGVASLGKIFGGIGQGKDDEKRKHMMGDIFQANLALKQALTESSEGGN</sequence>
<dbReference type="EMBL" id="CP036290">
    <property type="protein sequence ID" value="QDU83725.1"/>
    <property type="molecule type" value="Genomic_DNA"/>
</dbReference>
<gene>
    <name evidence="3" type="ORF">Pla163_08260</name>
</gene>
<dbReference type="Gene3D" id="3.30.70.270">
    <property type="match status" value="1"/>
</dbReference>
<dbReference type="RefSeq" id="WP_145183943.1">
    <property type="nucleotide sequence ID" value="NZ_CP036290.1"/>
</dbReference>
<dbReference type="PROSITE" id="PS50887">
    <property type="entry name" value="GGDEF"/>
    <property type="match status" value="1"/>
</dbReference>
<proteinExistence type="predicted"/>
<evidence type="ECO:0000313" key="3">
    <source>
        <dbReference type="EMBL" id="QDU83725.1"/>
    </source>
</evidence>
<dbReference type="InterPro" id="IPR000160">
    <property type="entry name" value="GGDEF_dom"/>
</dbReference>
<dbReference type="NCBIfam" id="TIGR00254">
    <property type="entry name" value="GGDEF"/>
    <property type="match status" value="1"/>
</dbReference>
<dbReference type="InterPro" id="IPR043128">
    <property type="entry name" value="Rev_trsase/Diguanyl_cyclase"/>
</dbReference>
<keyword evidence="1" id="KW-0175">Coiled coil</keyword>